<feature type="region of interest" description="Disordered" evidence="1">
    <location>
        <begin position="1"/>
        <end position="26"/>
    </location>
</feature>
<protein>
    <submittedName>
        <fullName evidence="2">Uncharacterized protein</fullName>
    </submittedName>
</protein>
<name>A0AAD6USQ1_9AGAR</name>
<dbReference type="AlphaFoldDB" id="A0AAD6USQ1"/>
<evidence type="ECO:0000313" key="3">
    <source>
        <dbReference type="Proteomes" id="UP001219525"/>
    </source>
</evidence>
<feature type="compositionally biased region" description="Polar residues" evidence="1">
    <location>
        <begin position="174"/>
        <end position="185"/>
    </location>
</feature>
<sequence>MYASVPPGFRSLTRRQEHEVRVPTTPPLGLTFSPMNTGPGTEPECAMAIMLEATFGRVLRTGKLEETLNFGCCTMPLKIGPGKVGQQFSDTLATIRDEAHRTLHARAIDWLKAARYMVMRQLEASPVAAAATNLACRGRNFSSDGAGRVQVGCKPVADAFSATNIGGIVDVRSESSSAPRGNPSGSRKWPRVVSPAVEEGSDAGGSRRLRSTTSASSSATGGRNMRLREE</sequence>
<evidence type="ECO:0000256" key="1">
    <source>
        <dbReference type="SAM" id="MobiDB-lite"/>
    </source>
</evidence>
<reference evidence="2" key="1">
    <citation type="submission" date="2023-03" db="EMBL/GenBank/DDBJ databases">
        <title>Massive genome expansion in bonnet fungi (Mycena s.s.) driven by repeated elements and novel gene families across ecological guilds.</title>
        <authorList>
            <consortium name="Lawrence Berkeley National Laboratory"/>
            <person name="Harder C.B."/>
            <person name="Miyauchi S."/>
            <person name="Viragh M."/>
            <person name="Kuo A."/>
            <person name="Thoen E."/>
            <person name="Andreopoulos B."/>
            <person name="Lu D."/>
            <person name="Skrede I."/>
            <person name="Drula E."/>
            <person name="Henrissat B."/>
            <person name="Morin E."/>
            <person name="Kohler A."/>
            <person name="Barry K."/>
            <person name="LaButti K."/>
            <person name="Morin E."/>
            <person name="Salamov A."/>
            <person name="Lipzen A."/>
            <person name="Mereny Z."/>
            <person name="Hegedus B."/>
            <person name="Baldrian P."/>
            <person name="Stursova M."/>
            <person name="Weitz H."/>
            <person name="Taylor A."/>
            <person name="Grigoriev I.V."/>
            <person name="Nagy L.G."/>
            <person name="Martin F."/>
            <person name="Kauserud H."/>
        </authorList>
    </citation>
    <scope>NUCLEOTIDE SEQUENCE</scope>
    <source>
        <strain evidence="2">9144</strain>
    </source>
</reference>
<dbReference type="Proteomes" id="UP001219525">
    <property type="component" value="Unassembled WGS sequence"/>
</dbReference>
<proteinExistence type="predicted"/>
<evidence type="ECO:0000313" key="2">
    <source>
        <dbReference type="EMBL" id="KAJ7192793.1"/>
    </source>
</evidence>
<organism evidence="2 3">
    <name type="scientific">Mycena pura</name>
    <dbReference type="NCBI Taxonomy" id="153505"/>
    <lineage>
        <taxon>Eukaryota</taxon>
        <taxon>Fungi</taxon>
        <taxon>Dikarya</taxon>
        <taxon>Basidiomycota</taxon>
        <taxon>Agaricomycotina</taxon>
        <taxon>Agaricomycetes</taxon>
        <taxon>Agaricomycetidae</taxon>
        <taxon>Agaricales</taxon>
        <taxon>Marasmiineae</taxon>
        <taxon>Mycenaceae</taxon>
        <taxon>Mycena</taxon>
    </lineage>
</organism>
<keyword evidence="3" id="KW-1185">Reference proteome</keyword>
<dbReference type="EMBL" id="JARJCW010000115">
    <property type="protein sequence ID" value="KAJ7192793.1"/>
    <property type="molecule type" value="Genomic_DNA"/>
</dbReference>
<accession>A0AAD6USQ1</accession>
<feature type="compositionally biased region" description="Low complexity" evidence="1">
    <location>
        <begin position="211"/>
        <end position="223"/>
    </location>
</feature>
<feature type="region of interest" description="Disordered" evidence="1">
    <location>
        <begin position="172"/>
        <end position="230"/>
    </location>
</feature>
<gene>
    <name evidence="2" type="ORF">GGX14DRAFT_406008</name>
</gene>
<comment type="caution">
    <text evidence="2">The sequence shown here is derived from an EMBL/GenBank/DDBJ whole genome shotgun (WGS) entry which is preliminary data.</text>
</comment>